<dbReference type="AlphaFoldDB" id="A0A6N7XYK1"/>
<dbReference type="CDD" id="cd06257">
    <property type="entry name" value="DnaJ"/>
    <property type="match status" value="1"/>
</dbReference>
<dbReference type="Proteomes" id="UP000469523">
    <property type="component" value="Unassembled WGS sequence"/>
</dbReference>
<dbReference type="GO" id="GO:0005737">
    <property type="term" value="C:cytoplasm"/>
    <property type="evidence" value="ECO:0007669"/>
    <property type="project" value="TreeGrafter"/>
</dbReference>
<evidence type="ECO:0000313" key="5">
    <source>
        <dbReference type="Proteomes" id="UP000469523"/>
    </source>
</evidence>
<keyword evidence="1" id="KW-0235">DNA replication</keyword>
<dbReference type="SUPFAM" id="SSF46565">
    <property type="entry name" value="Chaperone J-domain"/>
    <property type="match status" value="1"/>
</dbReference>
<evidence type="ECO:0000259" key="3">
    <source>
        <dbReference type="PROSITE" id="PS50076"/>
    </source>
</evidence>
<protein>
    <submittedName>
        <fullName evidence="4">DnaJ domain-containing protein</fullName>
    </submittedName>
</protein>
<keyword evidence="5" id="KW-1185">Reference proteome</keyword>
<keyword evidence="2" id="KW-1133">Transmembrane helix</keyword>
<organism evidence="4 5">
    <name type="scientific">Tissierella pigra</name>
    <dbReference type="NCBI Taxonomy" id="2607614"/>
    <lineage>
        <taxon>Bacteria</taxon>
        <taxon>Bacillati</taxon>
        <taxon>Bacillota</taxon>
        <taxon>Tissierellia</taxon>
        <taxon>Tissierellales</taxon>
        <taxon>Tissierellaceae</taxon>
        <taxon>Tissierella</taxon>
    </lineage>
</organism>
<dbReference type="Pfam" id="PF00226">
    <property type="entry name" value="DnaJ"/>
    <property type="match status" value="1"/>
</dbReference>
<evidence type="ECO:0000313" key="4">
    <source>
        <dbReference type="EMBL" id="MSU02533.1"/>
    </source>
</evidence>
<dbReference type="SMART" id="SM00271">
    <property type="entry name" value="DnaJ"/>
    <property type="match status" value="1"/>
</dbReference>
<dbReference type="PROSITE" id="PS50076">
    <property type="entry name" value="DNAJ_2"/>
    <property type="match status" value="1"/>
</dbReference>
<accession>A0A6N7XYK1</accession>
<reference evidence="4 5" key="1">
    <citation type="submission" date="2019-09" db="EMBL/GenBank/DDBJ databases">
        <title>In-depth cultivation of the pig gut microbiome towards novel bacterial diversity and tailored functional studies.</title>
        <authorList>
            <person name="Wylensek D."/>
            <person name="Hitch T.C.A."/>
            <person name="Clavel T."/>
        </authorList>
    </citation>
    <scope>NUCLEOTIDE SEQUENCE [LARGE SCALE GENOMIC DNA]</scope>
    <source>
        <strain evidence="4 5">WCA3-693-APC-4?</strain>
    </source>
</reference>
<feature type="domain" description="J" evidence="3">
    <location>
        <begin position="201"/>
        <end position="264"/>
    </location>
</feature>
<dbReference type="GO" id="GO:0042026">
    <property type="term" value="P:protein refolding"/>
    <property type="evidence" value="ECO:0007669"/>
    <property type="project" value="TreeGrafter"/>
</dbReference>
<feature type="transmembrane region" description="Helical" evidence="2">
    <location>
        <begin position="44"/>
        <end position="64"/>
    </location>
</feature>
<dbReference type="EMBL" id="VUNQ01000035">
    <property type="protein sequence ID" value="MSU02533.1"/>
    <property type="molecule type" value="Genomic_DNA"/>
</dbReference>
<dbReference type="GO" id="GO:0006260">
    <property type="term" value="P:DNA replication"/>
    <property type="evidence" value="ECO:0007669"/>
    <property type="project" value="UniProtKB-KW"/>
</dbReference>
<feature type="transmembrane region" description="Helical" evidence="2">
    <location>
        <begin position="70"/>
        <end position="90"/>
    </location>
</feature>
<evidence type="ECO:0000256" key="1">
    <source>
        <dbReference type="ARBA" id="ARBA00022705"/>
    </source>
</evidence>
<keyword evidence="2" id="KW-0812">Transmembrane</keyword>
<gene>
    <name evidence="4" type="ORF">FYJ83_13815</name>
</gene>
<keyword evidence="2" id="KW-0472">Membrane</keyword>
<comment type="caution">
    <text evidence="4">The sequence shown here is derived from an EMBL/GenBank/DDBJ whole genome shotgun (WGS) entry which is preliminary data.</text>
</comment>
<name>A0A6N7XYK1_9FIRM</name>
<dbReference type="Gene3D" id="1.10.287.110">
    <property type="entry name" value="DnaJ domain"/>
    <property type="match status" value="1"/>
</dbReference>
<dbReference type="InterPro" id="IPR001623">
    <property type="entry name" value="DnaJ_domain"/>
</dbReference>
<sequence>MNILKKTWGNILYIIAKIVSVVFDVFIGVVEFIVRIVISVGRGVLGIISMGGCLLIMILGPALLLNPLTLFGIVFLLIFPILGTKFISYLKYIKYMVTEYLFDHADNLIKGKKAEFGTFNEYGSKYRRIEEEKRRREQQQRQAEQQREWEERFRKWAEYQNAQRGSSGYGGYSSYGGNYQNTEYGNSYVNPNIEFKSKYEKSCDLLGVSYDSDKYQIKLAYRKKAKEYHPDLNKSPDATVVFQQINNAYEFLSDDNIERYKNIRGN</sequence>
<dbReference type="GO" id="GO:0051082">
    <property type="term" value="F:unfolded protein binding"/>
    <property type="evidence" value="ECO:0007669"/>
    <property type="project" value="TreeGrafter"/>
</dbReference>
<dbReference type="InterPro" id="IPR036869">
    <property type="entry name" value="J_dom_sf"/>
</dbReference>
<dbReference type="PANTHER" id="PTHR43096">
    <property type="entry name" value="DNAJ HOMOLOG 1, MITOCHONDRIAL-RELATED"/>
    <property type="match status" value="1"/>
</dbReference>
<dbReference type="PANTHER" id="PTHR43096:SF10">
    <property type="entry name" value="CHAPERONE PROTEIN DNAJ A6, CHLOROPLASTIC"/>
    <property type="match status" value="1"/>
</dbReference>
<evidence type="ECO:0000256" key="2">
    <source>
        <dbReference type="SAM" id="Phobius"/>
    </source>
</evidence>
<feature type="transmembrane region" description="Helical" evidence="2">
    <location>
        <begin position="12"/>
        <end position="37"/>
    </location>
</feature>
<dbReference type="RefSeq" id="WP_154441486.1">
    <property type="nucleotide sequence ID" value="NZ_JAHLPJ010000001.1"/>
</dbReference>
<dbReference type="PRINTS" id="PR00625">
    <property type="entry name" value="JDOMAIN"/>
</dbReference>
<proteinExistence type="predicted"/>